<protein>
    <submittedName>
        <fullName evidence="1">Uncharacterized protein</fullName>
    </submittedName>
</protein>
<keyword evidence="2" id="KW-1185">Reference proteome</keyword>
<feature type="non-terminal residue" evidence="1">
    <location>
        <position position="1"/>
    </location>
</feature>
<dbReference type="EMBL" id="BTSY01000003">
    <property type="protein sequence ID" value="GMT21274.1"/>
    <property type="molecule type" value="Genomic_DNA"/>
</dbReference>
<sequence length="138" mass="15493">VIKDVKDKMEKERTTEEFHVHFIGVSAQMHGVCTWNSEDVKANGTAGVASSLYTWEYNSYDESTMKKLESKYGDQRPGFGCTTLAALSEEGKLNRKHDRAGNIGDFFVAVLLRDKNSHKMSTQMANSFGFCKGKEWIG</sequence>
<feature type="non-terminal residue" evidence="1">
    <location>
        <position position="138"/>
    </location>
</feature>
<name>A0AAV5VP21_9BILA</name>
<proteinExistence type="predicted"/>
<evidence type="ECO:0000313" key="2">
    <source>
        <dbReference type="Proteomes" id="UP001432322"/>
    </source>
</evidence>
<dbReference type="Gene3D" id="3.30.420.40">
    <property type="match status" value="1"/>
</dbReference>
<gene>
    <name evidence="1" type="ORF">PFISCL1PPCAC_12571</name>
</gene>
<dbReference type="Proteomes" id="UP001432322">
    <property type="component" value="Unassembled WGS sequence"/>
</dbReference>
<dbReference type="AlphaFoldDB" id="A0AAV5VP21"/>
<comment type="caution">
    <text evidence="1">The sequence shown here is derived from an EMBL/GenBank/DDBJ whole genome shotgun (WGS) entry which is preliminary data.</text>
</comment>
<organism evidence="1 2">
    <name type="scientific">Pristionchus fissidentatus</name>
    <dbReference type="NCBI Taxonomy" id="1538716"/>
    <lineage>
        <taxon>Eukaryota</taxon>
        <taxon>Metazoa</taxon>
        <taxon>Ecdysozoa</taxon>
        <taxon>Nematoda</taxon>
        <taxon>Chromadorea</taxon>
        <taxon>Rhabditida</taxon>
        <taxon>Rhabditina</taxon>
        <taxon>Diplogasteromorpha</taxon>
        <taxon>Diplogasteroidea</taxon>
        <taxon>Neodiplogasteridae</taxon>
        <taxon>Pristionchus</taxon>
    </lineage>
</organism>
<evidence type="ECO:0000313" key="1">
    <source>
        <dbReference type="EMBL" id="GMT21274.1"/>
    </source>
</evidence>
<reference evidence="1" key="1">
    <citation type="submission" date="2023-10" db="EMBL/GenBank/DDBJ databases">
        <title>Genome assembly of Pristionchus species.</title>
        <authorList>
            <person name="Yoshida K."/>
            <person name="Sommer R.J."/>
        </authorList>
    </citation>
    <scope>NUCLEOTIDE SEQUENCE</scope>
    <source>
        <strain evidence="1">RS5133</strain>
    </source>
</reference>
<accession>A0AAV5VP21</accession>